<dbReference type="InterPro" id="IPR000700">
    <property type="entry name" value="PAS-assoc_C"/>
</dbReference>
<dbReference type="CDD" id="cd00130">
    <property type="entry name" value="PAS"/>
    <property type="match status" value="3"/>
</dbReference>
<dbReference type="PROSITE" id="PS50109">
    <property type="entry name" value="HIS_KIN"/>
    <property type="match status" value="1"/>
</dbReference>
<dbReference type="InterPro" id="IPR036890">
    <property type="entry name" value="HATPase_C_sf"/>
</dbReference>
<feature type="region of interest" description="Disordered" evidence="10">
    <location>
        <begin position="1"/>
        <end position="20"/>
    </location>
</feature>
<feature type="compositionally biased region" description="Basic and acidic residues" evidence="10">
    <location>
        <begin position="1"/>
        <end position="13"/>
    </location>
</feature>
<dbReference type="NCBIfam" id="TIGR00229">
    <property type="entry name" value="sensory_box"/>
    <property type="match status" value="3"/>
</dbReference>
<evidence type="ECO:0000256" key="10">
    <source>
        <dbReference type="SAM" id="MobiDB-lite"/>
    </source>
</evidence>
<evidence type="ECO:0000256" key="7">
    <source>
        <dbReference type="ARBA" id="ARBA00022840"/>
    </source>
</evidence>
<keyword evidence="5" id="KW-0547">Nucleotide-binding</keyword>
<dbReference type="AlphaFoldDB" id="A0A917V5M5"/>
<dbReference type="InterPro" id="IPR036097">
    <property type="entry name" value="HisK_dim/P_sf"/>
</dbReference>
<dbReference type="InterPro" id="IPR003018">
    <property type="entry name" value="GAF"/>
</dbReference>
<evidence type="ECO:0000259" key="13">
    <source>
        <dbReference type="PROSITE" id="PS50112"/>
    </source>
</evidence>
<dbReference type="InterPro" id="IPR001789">
    <property type="entry name" value="Sig_transdc_resp-reg_receiver"/>
</dbReference>
<dbReference type="Pfam" id="PF00989">
    <property type="entry name" value="PAS"/>
    <property type="match status" value="1"/>
</dbReference>
<dbReference type="Pfam" id="PF02518">
    <property type="entry name" value="HATPase_c"/>
    <property type="match status" value="1"/>
</dbReference>
<dbReference type="SMART" id="SM00086">
    <property type="entry name" value="PAC"/>
    <property type="match status" value="3"/>
</dbReference>
<dbReference type="PROSITE" id="PS50110">
    <property type="entry name" value="RESPONSE_REGULATORY"/>
    <property type="match status" value="1"/>
</dbReference>
<evidence type="ECO:0000259" key="12">
    <source>
        <dbReference type="PROSITE" id="PS50110"/>
    </source>
</evidence>
<dbReference type="InterPro" id="IPR005467">
    <property type="entry name" value="His_kinase_dom"/>
</dbReference>
<dbReference type="Gene3D" id="3.40.50.2300">
    <property type="match status" value="1"/>
</dbReference>
<comment type="caution">
    <text evidence="15">The sequence shown here is derived from an EMBL/GenBank/DDBJ whole genome shotgun (WGS) entry which is preliminary data.</text>
</comment>
<dbReference type="Pfam" id="PF00512">
    <property type="entry name" value="HisKA"/>
    <property type="match status" value="1"/>
</dbReference>
<dbReference type="SMART" id="SM00091">
    <property type="entry name" value="PAS"/>
    <property type="match status" value="3"/>
</dbReference>
<dbReference type="SMART" id="SM00387">
    <property type="entry name" value="HATPase_c"/>
    <property type="match status" value="1"/>
</dbReference>
<reference evidence="15 16" key="1">
    <citation type="journal article" date="2014" name="Int. J. Syst. Evol. Microbiol.">
        <title>Complete genome sequence of Corynebacterium casei LMG S-19264T (=DSM 44701T), isolated from a smear-ripened cheese.</title>
        <authorList>
            <consortium name="US DOE Joint Genome Institute (JGI-PGF)"/>
            <person name="Walter F."/>
            <person name="Albersmeier A."/>
            <person name="Kalinowski J."/>
            <person name="Ruckert C."/>
        </authorList>
    </citation>
    <scope>NUCLEOTIDE SEQUENCE [LARGE SCALE GENOMIC DNA]</scope>
    <source>
        <strain evidence="15 16">CGMCC 1.9161</strain>
    </source>
</reference>
<dbReference type="InterPro" id="IPR000014">
    <property type="entry name" value="PAS"/>
</dbReference>
<dbReference type="InterPro" id="IPR003594">
    <property type="entry name" value="HATPase_dom"/>
</dbReference>
<evidence type="ECO:0000259" key="14">
    <source>
        <dbReference type="PROSITE" id="PS50113"/>
    </source>
</evidence>
<feature type="domain" description="PAC" evidence="14">
    <location>
        <begin position="402"/>
        <end position="454"/>
    </location>
</feature>
<keyword evidence="16" id="KW-1185">Reference proteome</keyword>
<dbReference type="InterPro" id="IPR011006">
    <property type="entry name" value="CheY-like_superfamily"/>
</dbReference>
<dbReference type="Gene3D" id="3.30.450.40">
    <property type="match status" value="1"/>
</dbReference>
<evidence type="ECO:0000313" key="16">
    <source>
        <dbReference type="Proteomes" id="UP000600449"/>
    </source>
</evidence>
<dbReference type="GO" id="GO:0000155">
    <property type="term" value="F:phosphorelay sensor kinase activity"/>
    <property type="evidence" value="ECO:0007669"/>
    <property type="project" value="InterPro"/>
</dbReference>
<keyword evidence="4" id="KW-0808">Transferase</keyword>
<name>A0A917V5M5_9HYPH</name>
<dbReference type="CDD" id="cd00082">
    <property type="entry name" value="HisKA"/>
    <property type="match status" value="1"/>
</dbReference>
<dbReference type="Gene3D" id="3.30.450.20">
    <property type="entry name" value="PAS domain"/>
    <property type="match status" value="3"/>
</dbReference>
<dbReference type="SUPFAM" id="SSF55785">
    <property type="entry name" value="PYP-like sensor domain (PAS domain)"/>
    <property type="match status" value="3"/>
</dbReference>
<evidence type="ECO:0000256" key="5">
    <source>
        <dbReference type="ARBA" id="ARBA00022741"/>
    </source>
</evidence>
<evidence type="ECO:0000256" key="1">
    <source>
        <dbReference type="ARBA" id="ARBA00000085"/>
    </source>
</evidence>
<evidence type="ECO:0000256" key="8">
    <source>
        <dbReference type="ARBA" id="ARBA00023012"/>
    </source>
</evidence>
<dbReference type="InterPro" id="IPR029016">
    <property type="entry name" value="GAF-like_dom_sf"/>
</dbReference>
<feature type="domain" description="PAC" evidence="14">
    <location>
        <begin position="104"/>
        <end position="156"/>
    </location>
</feature>
<dbReference type="Pfam" id="PF08447">
    <property type="entry name" value="PAS_3"/>
    <property type="match status" value="2"/>
</dbReference>
<dbReference type="RefSeq" id="WP_188914032.1">
    <property type="nucleotide sequence ID" value="NZ_BMMF01000008.1"/>
</dbReference>
<keyword evidence="8" id="KW-0902">Two-component regulatory system</keyword>
<organism evidence="15 16">
    <name type="scientific">Salinarimonas ramus</name>
    <dbReference type="NCBI Taxonomy" id="690164"/>
    <lineage>
        <taxon>Bacteria</taxon>
        <taxon>Pseudomonadati</taxon>
        <taxon>Pseudomonadota</taxon>
        <taxon>Alphaproteobacteria</taxon>
        <taxon>Hyphomicrobiales</taxon>
        <taxon>Salinarimonadaceae</taxon>
        <taxon>Salinarimonas</taxon>
    </lineage>
</organism>
<dbReference type="SUPFAM" id="SSF47384">
    <property type="entry name" value="Homodimeric domain of signal transducing histidine kinase"/>
    <property type="match status" value="1"/>
</dbReference>
<feature type="domain" description="Response regulatory" evidence="12">
    <location>
        <begin position="854"/>
        <end position="964"/>
    </location>
</feature>
<evidence type="ECO:0000313" key="15">
    <source>
        <dbReference type="EMBL" id="GGK40884.1"/>
    </source>
</evidence>
<dbReference type="GO" id="GO:0005524">
    <property type="term" value="F:ATP binding"/>
    <property type="evidence" value="ECO:0007669"/>
    <property type="project" value="UniProtKB-KW"/>
</dbReference>
<dbReference type="PRINTS" id="PR00344">
    <property type="entry name" value="BCTRLSENSOR"/>
</dbReference>
<dbReference type="GO" id="GO:0006355">
    <property type="term" value="P:regulation of DNA-templated transcription"/>
    <property type="evidence" value="ECO:0007669"/>
    <property type="project" value="InterPro"/>
</dbReference>
<dbReference type="Gene3D" id="1.10.287.130">
    <property type="match status" value="1"/>
</dbReference>
<dbReference type="InterPro" id="IPR013767">
    <property type="entry name" value="PAS_fold"/>
</dbReference>
<comment type="catalytic activity">
    <reaction evidence="1">
        <text>ATP + protein L-histidine = ADP + protein N-phospho-L-histidine.</text>
        <dbReference type="EC" id="2.7.13.3"/>
    </reaction>
</comment>
<dbReference type="InterPro" id="IPR013655">
    <property type="entry name" value="PAS_fold_3"/>
</dbReference>
<feature type="modified residue" description="4-aspartylphosphate" evidence="9">
    <location>
        <position position="904"/>
    </location>
</feature>
<sequence length="971" mass="104122">MSNPDRDDTRSETGRASAGAVEAWDAMQRDAILAQLAEGIIVADAQGRITFVNDAAERLHGTKLLGVAPDAYSDAYSLLTEDGAPHPSQDLPLARAVLHGERVEEARWRIRRPDGSEVVAIGSARPILSPDGTRTGAVLTVRDDTARLAAEAALRASEARLAFLDRLGAVSVPIADADAVLATTTRMLGEHLGLAICAYADMDADEDGFTIRGDWAAPASRSIVGRYRLVDFGALAVARLRAGEPLVVEDIRRDLPPEAAATFQAIGIGATVCMPLVKGGRLTALMAIHDRVPRRWTDEEISLLRAVTARSWAHVERVAAAAELRVSEARLTRAFEAGALGAWELDLTTLAAWRSPQHDRIFGYEDMLPEWTYGQFLDHIVPEDRARVDAAFQEAIADLSRWEFECRIRRADGEERWIAGQGRVDAGPDGTARRIEGMVRDVTGRRLAEERLRELNDTLARRVAERTAERDRIWRLSTDMMLVARFDGTIAAVNPAWTTLLGWSEAELVGADFPSLVHPDERAGTLAEMGRLGEGATTFRFENRYRARDGSYRWLSWTAVPEAGLIHAVGRDVTAEREQALALAKAEDALRQSQKLEAMGQLTGGVAHDFNNLLTPIIGPLDMLVRRGIGSERERRLLDAALQSAERAKVLVQRLLAFARRQPLRPSSVDIATLVGGMADLIGSTLGPSIEVRVDLAPDLPKAHADANQIEMALLNLGVNARDAMPSGGTLTIAAAPARVEAQTIDIAAQAVPALAPGAYVRLTVADTGIGMDEATRARAIEPFFSTKGIGKGTGLGLSMVHGLAAQLGGALSIESALGQGTRIHLWLPVGAADAAGAERPAGASAPAQAERGAALVVDDEELVRMSVADMLVDLGFSVSEATSGEEALRRLDEGGPFAILVTDHLMPGMSGVDLARAAQRTRPSLPILIVSGYADVETIAPDLPRLAKPFRPAELASQIARLLPEDGATG</sequence>
<dbReference type="EMBL" id="BMMF01000008">
    <property type="protein sequence ID" value="GGK40884.1"/>
    <property type="molecule type" value="Genomic_DNA"/>
</dbReference>
<keyword evidence="3 9" id="KW-0597">Phosphoprotein</keyword>
<dbReference type="SMART" id="SM00388">
    <property type="entry name" value="HisKA"/>
    <property type="match status" value="1"/>
</dbReference>
<dbReference type="SUPFAM" id="SSF55874">
    <property type="entry name" value="ATPase domain of HSP90 chaperone/DNA topoisomerase II/histidine kinase"/>
    <property type="match status" value="1"/>
</dbReference>
<feature type="domain" description="Histidine kinase" evidence="11">
    <location>
        <begin position="605"/>
        <end position="832"/>
    </location>
</feature>
<dbReference type="SMART" id="SM00448">
    <property type="entry name" value="REC"/>
    <property type="match status" value="1"/>
</dbReference>
<dbReference type="InterPro" id="IPR003661">
    <property type="entry name" value="HisK_dim/P_dom"/>
</dbReference>
<dbReference type="PROSITE" id="PS50112">
    <property type="entry name" value="PAS"/>
    <property type="match status" value="2"/>
</dbReference>
<dbReference type="SUPFAM" id="SSF55781">
    <property type="entry name" value="GAF domain-like"/>
    <property type="match status" value="1"/>
</dbReference>
<dbReference type="Pfam" id="PF00072">
    <property type="entry name" value="Response_reg"/>
    <property type="match status" value="1"/>
</dbReference>
<evidence type="ECO:0000256" key="3">
    <source>
        <dbReference type="ARBA" id="ARBA00022553"/>
    </source>
</evidence>
<feature type="domain" description="PAS" evidence="13">
    <location>
        <begin position="32"/>
        <end position="61"/>
    </location>
</feature>
<accession>A0A917V5M5</accession>
<dbReference type="InterPro" id="IPR004358">
    <property type="entry name" value="Sig_transdc_His_kin-like_C"/>
</dbReference>
<proteinExistence type="predicted"/>
<dbReference type="SUPFAM" id="SSF52172">
    <property type="entry name" value="CheY-like"/>
    <property type="match status" value="1"/>
</dbReference>
<dbReference type="InterPro" id="IPR035965">
    <property type="entry name" value="PAS-like_dom_sf"/>
</dbReference>
<feature type="domain" description="PAS" evidence="13">
    <location>
        <begin position="466"/>
        <end position="536"/>
    </location>
</feature>
<evidence type="ECO:0000259" key="11">
    <source>
        <dbReference type="PROSITE" id="PS50109"/>
    </source>
</evidence>
<protein>
    <recommendedName>
        <fullName evidence="2">histidine kinase</fullName>
        <ecNumber evidence="2">2.7.13.3</ecNumber>
    </recommendedName>
</protein>
<dbReference type="Proteomes" id="UP000600449">
    <property type="component" value="Unassembled WGS sequence"/>
</dbReference>
<dbReference type="Gene3D" id="2.10.70.100">
    <property type="match status" value="1"/>
</dbReference>
<dbReference type="Pfam" id="PF01590">
    <property type="entry name" value="GAF"/>
    <property type="match status" value="1"/>
</dbReference>
<evidence type="ECO:0000256" key="4">
    <source>
        <dbReference type="ARBA" id="ARBA00022679"/>
    </source>
</evidence>
<dbReference type="PANTHER" id="PTHR43065:SF42">
    <property type="entry name" value="TWO-COMPONENT SENSOR PPRA"/>
    <property type="match status" value="1"/>
</dbReference>
<dbReference type="EC" id="2.7.13.3" evidence="2"/>
<gene>
    <name evidence="15" type="ORF">GCM10011322_30010</name>
</gene>
<keyword evidence="7" id="KW-0067">ATP-binding</keyword>
<dbReference type="PANTHER" id="PTHR43065">
    <property type="entry name" value="SENSOR HISTIDINE KINASE"/>
    <property type="match status" value="1"/>
</dbReference>
<evidence type="ECO:0000256" key="6">
    <source>
        <dbReference type="ARBA" id="ARBA00022777"/>
    </source>
</evidence>
<evidence type="ECO:0000256" key="9">
    <source>
        <dbReference type="PROSITE-ProRule" id="PRU00169"/>
    </source>
</evidence>
<dbReference type="Gene3D" id="3.30.565.10">
    <property type="entry name" value="Histidine kinase-like ATPase, C-terminal domain"/>
    <property type="match status" value="1"/>
</dbReference>
<evidence type="ECO:0000256" key="2">
    <source>
        <dbReference type="ARBA" id="ARBA00012438"/>
    </source>
</evidence>
<dbReference type="PROSITE" id="PS50113">
    <property type="entry name" value="PAC"/>
    <property type="match status" value="2"/>
</dbReference>
<dbReference type="InterPro" id="IPR001610">
    <property type="entry name" value="PAC"/>
</dbReference>
<keyword evidence="6" id="KW-0418">Kinase</keyword>
<dbReference type="SMART" id="SM00065">
    <property type="entry name" value="GAF"/>
    <property type="match status" value="1"/>
</dbReference>